<gene>
    <name evidence="2" type="primary">Cni-irld-17</name>
    <name evidence="2" type="synonym">Cnig_chr_V.g17375</name>
    <name evidence="2" type="ORF">B9Z55_017375</name>
</gene>
<dbReference type="Proteomes" id="UP000230233">
    <property type="component" value="Chromosome V"/>
</dbReference>
<proteinExistence type="predicted"/>
<sequence length="428" mass="48548">MLFNQYSDIPVFELQSYFAKVSVFKGSIGFEQSKYASIEFLAGLKSIECEPYSIDFYNNPNLEQLNFGLSTNFTCPFSIVGNKRLDASVFCEIYEGLVEVTSDRNLKNCPGCLGTEMYKKTPEDFRNCTLVTTSLGFFSYQFITSGFDLTAFGDIENISAELSVVETDFESLSFLKNLKTIRGSAYTDLYDIDIRKNWNLTRFGIPLLRNLIPRKPIFRANFEANHDDFCFTSDEFKVFLENKVVFGNLNAKLCENDTSACVFKNMKDLKSNCSEIQGNISINSGDDVYIEKLKSVRFVWGSLTVQDTNITDLSFLESLEYAVSLNSSIIPIRLISNKMLESAKLPNLKRVFSQTQYQISFENSGNGFLNSAACLDLMQNTTDTVVIVDGKQCEVIDRTKDQEGNNYGFGKFSMANFLWIIFFIMFAE</sequence>
<feature type="domain" description="Receptor L-domain" evidence="1">
    <location>
        <begin position="272"/>
        <end position="363"/>
    </location>
</feature>
<dbReference type="Gene3D" id="3.80.20.20">
    <property type="entry name" value="Receptor L-domain"/>
    <property type="match status" value="2"/>
</dbReference>
<keyword evidence="3" id="KW-1185">Reference proteome</keyword>
<name>A0A2G5T9A2_9PELO</name>
<dbReference type="OrthoDB" id="5860514at2759"/>
<evidence type="ECO:0000259" key="1">
    <source>
        <dbReference type="Pfam" id="PF01030"/>
    </source>
</evidence>
<protein>
    <recommendedName>
        <fullName evidence="1">Receptor L-domain domain-containing protein</fullName>
    </recommendedName>
</protein>
<reference evidence="3" key="1">
    <citation type="submission" date="2017-10" db="EMBL/GenBank/DDBJ databases">
        <title>Rapid genome shrinkage in a self-fertile nematode reveals novel sperm competition proteins.</title>
        <authorList>
            <person name="Yin D."/>
            <person name="Schwarz E.M."/>
            <person name="Thomas C.G."/>
            <person name="Felde R.L."/>
            <person name="Korf I.F."/>
            <person name="Cutter A.D."/>
            <person name="Schartner C.M."/>
            <person name="Ralston E.J."/>
            <person name="Meyer B.J."/>
            <person name="Haag E.S."/>
        </authorList>
    </citation>
    <scope>NUCLEOTIDE SEQUENCE [LARGE SCALE GENOMIC DNA]</scope>
    <source>
        <strain evidence="3">JU1422</strain>
    </source>
</reference>
<dbReference type="SUPFAM" id="SSF52058">
    <property type="entry name" value="L domain-like"/>
    <property type="match status" value="3"/>
</dbReference>
<dbReference type="AlphaFoldDB" id="A0A2G5T9A2"/>
<dbReference type="InterPro" id="IPR036941">
    <property type="entry name" value="Rcpt_L-dom_sf"/>
</dbReference>
<feature type="domain" description="Receptor L-domain" evidence="1">
    <location>
        <begin position="127"/>
        <end position="237"/>
    </location>
</feature>
<organism evidence="2 3">
    <name type="scientific">Caenorhabditis nigoni</name>
    <dbReference type="NCBI Taxonomy" id="1611254"/>
    <lineage>
        <taxon>Eukaryota</taxon>
        <taxon>Metazoa</taxon>
        <taxon>Ecdysozoa</taxon>
        <taxon>Nematoda</taxon>
        <taxon>Chromadorea</taxon>
        <taxon>Rhabditida</taxon>
        <taxon>Rhabditina</taxon>
        <taxon>Rhabditomorpha</taxon>
        <taxon>Rhabditoidea</taxon>
        <taxon>Rhabditidae</taxon>
        <taxon>Peloderinae</taxon>
        <taxon>Caenorhabditis</taxon>
    </lineage>
</organism>
<dbReference type="Pfam" id="PF01030">
    <property type="entry name" value="Recep_L_domain"/>
    <property type="match status" value="2"/>
</dbReference>
<dbReference type="InterPro" id="IPR053079">
    <property type="entry name" value="SPS2_domain"/>
</dbReference>
<accession>A0A2G5T9A2</accession>
<dbReference type="InterPro" id="IPR000494">
    <property type="entry name" value="Rcpt_L-dom"/>
</dbReference>
<dbReference type="PANTHER" id="PTHR21662">
    <property type="entry name" value="RECEPTOR PROTEIN-TYROSINE KINASE"/>
    <property type="match status" value="1"/>
</dbReference>
<dbReference type="EMBL" id="PDUG01000005">
    <property type="protein sequence ID" value="PIC23808.1"/>
    <property type="molecule type" value="Genomic_DNA"/>
</dbReference>
<evidence type="ECO:0000313" key="2">
    <source>
        <dbReference type="EMBL" id="PIC23808.1"/>
    </source>
</evidence>
<comment type="caution">
    <text evidence="2">The sequence shown here is derived from an EMBL/GenBank/DDBJ whole genome shotgun (WGS) entry which is preliminary data.</text>
</comment>
<evidence type="ECO:0000313" key="3">
    <source>
        <dbReference type="Proteomes" id="UP000230233"/>
    </source>
</evidence>
<dbReference type="PANTHER" id="PTHR21662:SF23">
    <property type="entry name" value="RECEPTOR L-DOMAIN DOMAIN-CONTAINING PROTEIN"/>
    <property type="match status" value="1"/>
</dbReference>